<evidence type="ECO:0000313" key="6">
    <source>
        <dbReference type="EMBL" id="ATW26568.1"/>
    </source>
</evidence>
<keyword evidence="3" id="KW-0238">DNA-binding</keyword>
<dbReference type="CDD" id="cd05466">
    <property type="entry name" value="PBP2_LTTR_substrate"/>
    <property type="match status" value="1"/>
</dbReference>
<dbReference type="PROSITE" id="PS50931">
    <property type="entry name" value="HTH_LYSR"/>
    <property type="match status" value="1"/>
</dbReference>
<dbReference type="Gene3D" id="3.40.190.10">
    <property type="entry name" value="Periplasmic binding protein-like II"/>
    <property type="match status" value="2"/>
</dbReference>
<dbReference type="PRINTS" id="PR00039">
    <property type="entry name" value="HTHLYSR"/>
</dbReference>
<name>A0A3G1KVQ2_FORW1</name>
<dbReference type="Proteomes" id="UP000323521">
    <property type="component" value="Chromosome"/>
</dbReference>
<feature type="domain" description="HTH lysR-type" evidence="5">
    <location>
        <begin position="3"/>
        <end position="60"/>
    </location>
</feature>
<dbReference type="InterPro" id="IPR036388">
    <property type="entry name" value="WH-like_DNA-bd_sf"/>
</dbReference>
<dbReference type="GO" id="GO:0032993">
    <property type="term" value="C:protein-DNA complex"/>
    <property type="evidence" value="ECO:0007669"/>
    <property type="project" value="TreeGrafter"/>
</dbReference>
<dbReference type="GO" id="GO:0003677">
    <property type="term" value="F:DNA binding"/>
    <property type="evidence" value="ECO:0007669"/>
    <property type="project" value="UniProtKB-KW"/>
</dbReference>
<evidence type="ECO:0000256" key="3">
    <source>
        <dbReference type="ARBA" id="ARBA00023125"/>
    </source>
</evidence>
<gene>
    <name evidence="6" type="ORF">DCMF_19040</name>
</gene>
<dbReference type="KEGG" id="fwa:DCMF_19040"/>
<evidence type="ECO:0000256" key="2">
    <source>
        <dbReference type="ARBA" id="ARBA00023015"/>
    </source>
</evidence>
<organism evidence="6 7">
    <name type="scientific">Formimonas warabiya</name>
    <dbReference type="NCBI Taxonomy" id="1761012"/>
    <lineage>
        <taxon>Bacteria</taxon>
        <taxon>Bacillati</taxon>
        <taxon>Bacillota</taxon>
        <taxon>Clostridia</taxon>
        <taxon>Eubacteriales</taxon>
        <taxon>Peptococcaceae</taxon>
        <taxon>Candidatus Formimonas</taxon>
    </lineage>
</organism>
<dbReference type="GO" id="GO:0003700">
    <property type="term" value="F:DNA-binding transcription factor activity"/>
    <property type="evidence" value="ECO:0007669"/>
    <property type="project" value="InterPro"/>
</dbReference>
<dbReference type="PANTHER" id="PTHR30346">
    <property type="entry name" value="TRANSCRIPTIONAL DUAL REGULATOR HCAR-RELATED"/>
    <property type="match status" value="1"/>
</dbReference>
<proteinExistence type="inferred from homology"/>
<dbReference type="RefSeq" id="WP_214658732.1">
    <property type="nucleotide sequence ID" value="NZ_CP017634.1"/>
</dbReference>
<dbReference type="InterPro" id="IPR036390">
    <property type="entry name" value="WH_DNA-bd_sf"/>
</dbReference>
<dbReference type="Pfam" id="PF00126">
    <property type="entry name" value="HTH_1"/>
    <property type="match status" value="1"/>
</dbReference>
<dbReference type="Gene3D" id="1.10.10.10">
    <property type="entry name" value="Winged helix-like DNA-binding domain superfamily/Winged helix DNA-binding domain"/>
    <property type="match status" value="1"/>
</dbReference>
<evidence type="ECO:0000259" key="5">
    <source>
        <dbReference type="PROSITE" id="PS50931"/>
    </source>
</evidence>
<dbReference type="PANTHER" id="PTHR30346:SF0">
    <property type="entry name" value="HCA OPERON TRANSCRIPTIONAL ACTIVATOR HCAR"/>
    <property type="match status" value="1"/>
</dbReference>
<dbReference type="SUPFAM" id="SSF46785">
    <property type="entry name" value="Winged helix' DNA-binding domain"/>
    <property type="match status" value="1"/>
</dbReference>
<sequence>MGMDLDYIREFVVLSKTLNFSKAAEILHMSQPTLSRHLICLEEEVGTSLILRTKRTVKLTEAGKAFLDKAIEIVAQYDSSIKAVKQIDVAHKRKLGLGLLYYQKEFFLEKIEMFKLKYPDVILNFVAGTPNELLKEVFDGNIDVCATMHVDFKNSDLLKFVDLYTEPLIVMVSLKHALSKQKSIQISDLANEIFVSVDDDFYRGYFEYIRGLCRTNGVHIANPILVPNYEMMLLTAQAGAGIAILTTNMKRHLTNCAVLEIENDNFAIARCLAYRSNNTNTVTQLFLSLFP</sequence>
<keyword evidence="7" id="KW-1185">Reference proteome</keyword>
<dbReference type="InterPro" id="IPR005119">
    <property type="entry name" value="LysR_subst-bd"/>
</dbReference>
<evidence type="ECO:0000313" key="7">
    <source>
        <dbReference type="Proteomes" id="UP000323521"/>
    </source>
</evidence>
<keyword evidence="2" id="KW-0805">Transcription regulation</keyword>
<dbReference type="AlphaFoldDB" id="A0A3G1KVQ2"/>
<evidence type="ECO:0000256" key="1">
    <source>
        <dbReference type="ARBA" id="ARBA00009437"/>
    </source>
</evidence>
<dbReference type="EMBL" id="CP017634">
    <property type="protein sequence ID" value="ATW26568.1"/>
    <property type="molecule type" value="Genomic_DNA"/>
</dbReference>
<reference evidence="6 7" key="1">
    <citation type="submission" date="2016-10" db="EMBL/GenBank/DDBJ databases">
        <title>Complete Genome Sequence of Peptococcaceae strain DCMF.</title>
        <authorList>
            <person name="Edwards R.J."/>
            <person name="Holland S.I."/>
            <person name="Deshpande N.P."/>
            <person name="Wong Y.K."/>
            <person name="Ertan H."/>
            <person name="Manefield M."/>
            <person name="Russell T.L."/>
            <person name="Lee M.J."/>
        </authorList>
    </citation>
    <scope>NUCLEOTIDE SEQUENCE [LARGE SCALE GENOMIC DNA]</scope>
    <source>
        <strain evidence="6 7">DCMF</strain>
    </source>
</reference>
<dbReference type="FunFam" id="1.10.10.10:FF:000001">
    <property type="entry name" value="LysR family transcriptional regulator"/>
    <property type="match status" value="1"/>
</dbReference>
<dbReference type="Pfam" id="PF03466">
    <property type="entry name" value="LysR_substrate"/>
    <property type="match status" value="1"/>
</dbReference>
<dbReference type="SUPFAM" id="SSF53850">
    <property type="entry name" value="Periplasmic binding protein-like II"/>
    <property type="match status" value="1"/>
</dbReference>
<comment type="similarity">
    <text evidence="1">Belongs to the LysR transcriptional regulatory family.</text>
</comment>
<evidence type="ECO:0000256" key="4">
    <source>
        <dbReference type="ARBA" id="ARBA00023163"/>
    </source>
</evidence>
<protein>
    <recommendedName>
        <fullName evidence="5">HTH lysR-type domain-containing protein</fullName>
    </recommendedName>
</protein>
<keyword evidence="4" id="KW-0804">Transcription</keyword>
<accession>A0A3G1KVQ2</accession>
<dbReference type="InterPro" id="IPR000847">
    <property type="entry name" value="LysR_HTH_N"/>
</dbReference>